<feature type="region of interest" description="Disordered" evidence="5">
    <location>
        <begin position="1"/>
        <end position="25"/>
    </location>
</feature>
<evidence type="ECO:0000256" key="6">
    <source>
        <dbReference type="SAM" id="Phobius"/>
    </source>
</evidence>
<keyword evidence="2 6" id="KW-0812">Transmembrane</keyword>
<dbReference type="EMBL" id="QOHR01000018">
    <property type="protein sequence ID" value="REC55475.1"/>
    <property type="molecule type" value="Genomic_DNA"/>
</dbReference>
<comment type="caution">
    <text evidence="7">The sequence shown here is derived from an EMBL/GenBank/DDBJ whole genome shotgun (WGS) entry which is preliminary data.</text>
</comment>
<dbReference type="GO" id="GO:0005886">
    <property type="term" value="C:plasma membrane"/>
    <property type="evidence" value="ECO:0007669"/>
    <property type="project" value="TreeGrafter"/>
</dbReference>
<dbReference type="GO" id="GO:0015499">
    <property type="term" value="F:formate transmembrane transporter activity"/>
    <property type="evidence" value="ECO:0007669"/>
    <property type="project" value="TreeGrafter"/>
</dbReference>
<evidence type="ECO:0000256" key="5">
    <source>
        <dbReference type="SAM" id="MobiDB-lite"/>
    </source>
</evidence>
<dbReference type="PANTHER" id="PTHR30520:SF2">
    <property type="entry name" value="INNER MEMBRANE PROTEIN YFDC"/>
    <property type="match status" value="1"/>
</dbReference>
<proteinExistence type="predicted"/>
<keyword evidence="4 6" id="KW-0472">Membrane</keyword>
<evidence type="ECO:0000256" key="1">
    <source>
        <dbReference type="ARBA" id="ARBA00004141"/>
    </source>
</evidence>
<gene>
    <name evidence="7" type="ORF">DRV84_11620</name>
</gene>
<dbReference type="InterPro" id="IPR000292">
    <property type="entry name" value="For/NO2_transpt"/>
</dbReference>
<dbReference type="Proteomes" id="UP000257131">
    <property type="component" value="Unassembled WGS sequence"/>
</dbReference>
<keyword evidence="8" id="KW-1185">Reference proteome</keyword>
<keyword evidence="3 6" id="KW-1133">Transmembrane helix</keyword>
<feature type="transmembrane region" description="Helical" evidence="6">
    <location>
        <begin position="130"/>
        <end position="152"/>
    </location>
</feature>
<name>A0A3D9BPM3_9RHOB</name>
<dbReference type="Gene3D" id="1.20.1080.10">
    <property type="entry name" value="Glycerol uptake facilitator protein"/>
    <property type="match status" value="1"/>
</dbReference>
<sequence length="187" mass="20079">MTQTDERSHAPLGPREQEEIESKTPISPPAVFEVIRRAGRRELMRPASALLAAGLVAGVALGFSLLTEALLRAHLPAADWRPLVENLGYTVGFVIVIMGRLQLFTENTITAVMPVLEARLARALRRLLRLWALVLFANLVGAAAFGTALWAAQTYDPALWRASEAIAHHATGHGAAESLFRGVGGAG</sequence>
<dbReference type="PANTHER" id="PTHR30520">
    <property type="entry name" value="FORMATE TRANSPORTER-RELATED"/>
    <property type="match status" value="1"/>
</dbReference>
<dbReference type="InterPro" id="IPR023271">
    <property type="entry name" value="Aquaporin-like"/>
</dbReference>
<dbReference type="AlphaFoldDB" id="A0A3D9BPM3"/>
<evidence type="ECO:0000256" key="2">
    <source>
        <dbReference type="ARBA" id="ARBA00022692"/>
    </source>
</evidence>
<reference evidence="7 8" key="1">
    <citation type="journal article" date="2017" name="Int. J. Syst. Evol. Microbiol.">
        <title>Rhodosalinus sediminis gen. nov., sp. nov., isolated from marine saltern.</title>
        <authorList>
            <person name="Guo L.Y."/>
            <person name="Ling S.K."/>
            <person name="Li C.M."/>
            <person name="Chen G.J."/>
            <person name="Du Z.J."/>
        </authorList>
    </citation>
    <scope>NUCLEOTIDE SEQUENCE [LARGE SCALE GENOMIC DNA]</scope>
    <source>
        <strain evidence="7 8">WDN1C137</strain>
    </source>
</reference>
<dbReference type="Pfam" id="PF01226">
    <property type="entry name" value="Form_Nir_trans"/>
    <property type="match status" value="1"/>
</dbReference>
<evidence type="ECO:0000256" key="4">
    <source>
        <dbReference type="ARBA" id="ARBA00023136"/>
    </source>
</evidence>
<feature type="transmembrane region" description="Helical" evidence="6">
    <location>
        <begin position="47"/>
        <end position="67"/>
    </location>
</feature>
<feature type="transmembrane region" description="Helical" evidence="6">
    <location>
        <begin position="87"/>
        <end position="109"/>
    </location>
</feature>
<accession>A0A3D9BPM3</accession>
<comment type="subcellular location">
    <subcellularLocation>
        <location evidence="1">Membrane</location>
        <topology evidence="1">Multi-pass membrane protein</topology>
    </subcellularLocation>
</comment>
<protein>
    <submittedName>
        <fullName evidence="7">Formate/nitrite transporter family protein</fullName>
    </submittedName>
</protein>
<dbReference type="OrthoDB" id="261587at2"/>
<evidence type="ECO:0000313" key="7">
    <source>
        <dbReference type="EMBL" id="REC55475.1"/>
    </source>
</evidence>
<organism evidence="7 8">
    <name type="scientific">Rhodosalinus sediminis</name>
    <dbReference type="NCBI Taxonomy" id="1940533"/>
    <lineage>
        <taxon>Bacteria</taxon>
        <taxon>Pseudomonadati</taxon>
        <taxon>Pseudomonadota</taxon>
        <taxon>Alphaproteobacteria</taxon>
        <taxon>Rhodobacterales</taxon>
        <taxon>Paracoccaceae</taxon>
        <taxon>Rhodosalinus</taxon>
    </lineage>
</organism>
<evidence type="ECO:0000256" key="3">
    <source>
        <dbReference type="ARBA" id="ARBA00022989"/>
    </source>
</evidence>
<feature type="compositionally biased region" description="Basic and acidic residues" evidence="5">
    <location>
        <begin position="1"/>
        <end position="22"/>
    </location>
</feature>
<evidence type="ECO:0000313" key="8">
    <source>
        <dbReference type="Proteomes" id="UP000257131"/>
    </source>
</evidence>